<dbReference type="Proteomes" id="UP000237381">
    <property type="component" value="Unassembled WGS sequence"/>
</dbReference>
<reference evidence="4 5" key="1">
    <citation type="submission" date="2018-01" db="EMBL/GenBank/DDBJ databases">
        <title>Genomic Encyclopedia of Type Strains, Phase III (KMG-III): the genomes of soil and plant-associated and newly described type strains.</title>
        <authorList>
            <person name="Whitman W."/>
        </authorList>
    </citation>
    <scope>NUCLEOTIDE SEQUENCE [LARGE SCALE GENOMIC DNA]</scope>
    <source>
        <strain evidence="4 5">JCM 18070</strain>
    </source>
</reference>
<feature type="region of interest" description="Disordered" evidence="2">
    <location>
        <begin position="214"/>
        <end position="242"/>
    </location>
</feature>
<evidence type="ECO:0000313" key="5">
    <source>
        <dbReference type="Proteomes" id="UP000237381"/>
    </source>
</evidence>
<comment type="function">
    <text evidence="1">Required for ubiquinone (coenzyme Q) biosynthesis. Binds hydrophobic ubiquinone biosynthetic intermediates via its SCP2 domain and is essential for the stability of the Ubi complex. May constitute a docking platform where Ubi enzymes assemble and access their SCP2-bound polyprenyl substrates.</text>
</comment>
<name>A0A2S4LSD9_9BURK</name>
<dbReference type="InterPro" id="IPR003033">
    <property type="entry name" value="SCP2_sterol-bd_dom"/>
</dbReference>
<sequence length="242" mass="26285">MRLERYNRNPRELDARAGFFISTPMTLAAKPFAAAVNHLLARESWARDRLAPYAGKTARLSCPPVVLTLLVQPDGYLAAVEEQDAGHADVALSLPAGALSSYVQGGQSAVMKHVKIEGDAEFAQIIGKLAEHLRWEPEEDLAKLIGDAPASRIASFARAAHAQALRTGRNVLGSVTEYLLDEQPQLVRHAELDSFNTELSRARDALARVEKRIERLEQKTQARGAGGVQNPAPRGPSPLQGN</sequence>
<evidence type="ECO:0000256" key="2">
    <source>
        <dbReference type="SAM" id="MobiDB-lite"/>
    </source>
</evidence>
<gene>
    <name evidence="1" type="primary">ubiJ</name>
    <name evidence="4" type="ORF">B0G62_1357</name>
</gene>
<keyword evidence="4" id="KW-0830">Ubiquinone</keyword>
<dbReference type="Pfam" id="PF02036">
    <property type="entry name" value="SCP2"/>
    <property type="match status" value="1"/>
</dbReference>
<evidence type="ECO:0000259" key="3">
    <source>
        <dbReference type="Pfam" id="PF02036"/>
    </source>
</evidence>
<comment type="caution">
    <text evidence="4">The sequence shown here is derived from an EMBL/GenBank/DDBJ whole genome shotgun (WGS) entry which is preliminary data.</text>
</comment>
<keyword evidence="1" id="KW-0963">Cytoplasm</keyword>
<dbReference type="PANTHER" id="PTHR38693">
    <property type="entry name" value="UBIQUINONE BIOSYNTHESIS PROTEIN UBIJ"/>
    <property type="match status" value="1"/>
</dbReference>
<dbReference type="InterPro" id="IPR038989">
    <property type="entry name" value="UbiJ"/>
</dbReference>
<dbReference type="UniPathway" id="UPA00232"/>
<dbReference type="GO" id="GO:0005737">
    <property type="term" value="C:cytoplasm"/>
    <property type="evidence" value="ECO:0007669"/>
    <property type="project" value="UniProtKB-SubCell"/>
</dbReference>
<comment type="pathway">
    <text evidence="1">Cofactor biosynthesis; ubiquinone biosynthesis.</text>
</comment>
<keyword evidence="1" id="KW-0831">Ubiquinone biosynthesis</keyword>
<dbReference type="AlphaFoldDB" id="A0A2S4LSD9"/>
<proteinExistence type="inferred from homology"/>
<dbReference type="GO" id="GO:0006744">
    <property type="term" value="P:ubiquinone biosynthetic process"/>
    <property type="evidence" value="ECO:0007669"/>
    <property type="project" value="UniProtKB-UniRule"/>
</dbReference>
<evidence type="ECO:0000313" key="4">
    <source>
        <dbReference type="EMBL" id="POR45325.1"/>
    </source>
</evidence>
<evidence type="ECO:0000256" key="1">
    <source>
        <dbReference type="HAMAP-Rule" id="MF_02215"/>
    </source>
</evidence>
<protein>
    <recommendedName>
        <fullName evidence="1">Ubiquinone biosynthesis accessory factor UbiJ</fullName>
    </recommendedName>
</protein>
<dbReference type="PANTHER" id="PTHR38693:SF1">
    <property type="entry name" value="UBIQUINONE BIOSYNTHESIS ACCESSORY FACTOR UBIJ"/>
    <property type="match status" value="1"/>
</dbReference>
<comment type="subcellular location">
    <subcellularLocation>
        <location evidence="1">Cytoplasm</location>
    </subcellularLocation>
</comment>
<dbReference type="EMBL" id="PQGA01000035">
    <property type="protein sequence ID" value="POR45325.1"/>
    <property type="molecule type" value="Genomic_DNA"/>
</dbReference>
<accession>A0A2S4LSD9</accession>
<feature type="domain" description="SCP2" evidence="3">
    <location>
        <begin position="36"/>
        <end position="129"/>
    </location>
</feature>
<keyword evidence="5" id="KW-1185">Reference proteome</keyword>
<organism evidence="4 5">
    <name type="scientific">Paraburkholderia eburnea</name>
    <dbReference type="NCBI Taxonomy" id="1189126"/>
    <lineage>
        <taxon>Bacteria</taxon>
        <taxon>Pseudomonadati</taxon>
        <taxon>Pseudomonadota</taxon>
        <taxon>Betaproteobacteria</taxon>
        <taxon>Burkholderiales</taxon>
        <taxon>Burkholderiaceae</taxon>
        <taxon>Paraburkholderia</taxon>
    </lineage>
</organism>
<dbReference type="HAMAP" id="MF_02215">
    <property type="entry name" value="UbiJ"/>
    <property type="match status" value="1"/>
</dbReference>
<comment type="similarity">
    <text evidence="1">Belongs to the UbiJ family.</text>
</comment>